<dbReference type="EMBL" id="CP001283">
    <property type="protein sequence ID" value="ACK92097.1"/>
    <property type="molecule type" value="Genomic_DNA"/>
</dbReference>
<dbReference type="AlphaFoldDB" id="B7JCU2"/>
<protein>
    <submittedName>
        <fullName evidence="1">Uncharacterized protein</fullName>
    </submittedName>
</protein>
<evidence type="ECO:0000313" key="1">
    <source>
        <dbReference type="EMBL" id="ACK92097.1"/>
    </source>
</evidence>
<sequence length="38" mass="4625">MDARRIYIKDGLHTAEIREGLREVIKRNKELYPHLFDK</sequence>
<name>B7JCU2_BACC0</name>
<reference evidence="1 2" key="1">
    <citation type="submission" date="2008-10" db="EMBL/GenBank/DDBJ databases">
        <title>Genome sequence of Bacillus cereus AH820.</title>
        <authorList>
            <person name="Dodson R.J."/>
            <person name="Durkin A.S."/>
            <person name="Rosovitz M.J."/>
            <person name="Rasko D.A."/>
            <person name="Hoffmaster A."/>
            <person name="Ravel J."/>
            <person name="Sutton G."/>
        </authorList>
    </citation>
    <scope>NUCLEOTIDE SEQUENCE [LARGE SCALE GENOMIC DNA]</scope>
    <source>
        <strain evidence="1 2">AH820</strain>
    </source>
</reference>
<accession>B7JCU2</accession>
<proteinExistence type="predicted"/>
<evidence type="ECO:0000313" key="2">
    <source>
        <dbReference type="Proteomes" id="UP000001363"/>
    </source>
</evidence>
<gene>
    <name evidence="1" type="ordered locus">BCAH820_1089</name>
</gene>
<dbReference type="KEGG" id="bcu:BCAH820_1089"/>
<dbReference type="HOGENOM" id="CLU_3324040_0_0_9"/>
<organism evidence="1 2">
    <name type="scientific">Bacillus cereus (strain AH820)</name>
    <dbReference type="NCBI Taxonomy" id="405535"/>
    <lineage>
        <taxon>Bacteria</taxon>
        <taxon>Bacillati</taxon>
        <taxon>Bacillota</taxon>
        <taxon>Bacilli</taxon>
        <taxon>Bacillales</taxon>
        <taxon>Bacillaceae</taxon>
        <taxon>Bacillus</taxon>
        <taxon>Bacillus cereus group</taxon>
    </lineage>
</organism>
<dbReference type="Proteomes" id="UP000001363">
    <property type="component" value="Chromosome"/>
</dbReference>